<keyword evidence="2" id="KW-0547">Nucleotide-binding</keyword>
<dbReference type="GO" id="GO:0042941">
    <property type="term" value="P:D-alanine transmembrane transport"/>
    <property type="evidence" value="ECO:0007669"/>
    <property type="project" value="TreeGrafter"/>
</dbReference>
<keyword evidence="6" id="KW-1185">Reference proteome</keyword>
<evidence type="ECO:0000259" key="4">
    <source>
        <dbReference type="PROSITE" id="PS50893"/>
    </source>
</evidence>
<dbReference type="PANTHER" id="PTHR45772:SF7">
    <property type="entry name" value="AMINO ACID ABC TRANSPORTER ATP-BINDING PROTEIN"/>
    <property type="match status" value="1"/>
</dbReference>
<dbReference type="SMART" id="SM00382">
    <property type="entry name" value="AAA"/>
    <property type="match status" value="1"/>
</dbReference>
<dbReference type="Pfam" id="PF00005">
    <property type="entry name" value="ABC_tran"/>
    <property type="match status" value="1"/>
</dbReference>
<keyword evidence="1" id="KW-0813">Transport</keyword>
<accession>A0A7W0C9Q9</accession>
<evidence type="ECO:0000256" key="2">
    <source>
        <dbReference type="ARBA" id="ARBA00022741"/>
    </source>
</evidence>
<dbReference type="GO" id="GO:0016887">
    <property type="term" value="F:ATP hydrolysis activity"/>
    <property type="evidence" value="ECO:0007669"/>
    <property type="project" value="InterPro"/>
</dbReference>
<protein>
    <submittedName>
        <fullName evidence="5">Branched-chain amino acid transport system ATP-binding protein</fullName>
    </submittedName>
</protein>
<comment type="caution">
    <text evidence="5">The sequence shown here is derived from an EMBL/GenBank/DDBJ whole genome shotgun (WGS) entry which is preliminary data.</text>
</comment>
<evidence type="ECO:0000256" key="3">
    <source>
        <dbReference type="ARBA" id="ARBA00022840"/>
    </source>
</evidence>
<dbReference type="InterPro" id="IPR003439">
    <property type="entry name" value="ABC_transporter-like_ATP-bd"/>
</dbReference>
<dbReference type="PROSITE" id="PS50893">
    <property type="entry name" value="ABC_TRANSPORTER_2"/>
    <property type="match status" value="1"/>
</dbReference>
<feature type="domain" description="ABC transporter" evidence="4">
    <location>
        <begin position="15"/>
        <end position="262"/>
    </location>
</feature>
<dbReference type="Proteomes" id="UP000525298">
    <property type="component" value="Unassembled WGS sequence"/>
</dbReference>
<dbReference type="Pfam" id="PF12399">
    <property type="entry name" value="BCA_ABC_TP_C"/>
    <property type="match status" value="1"/>
</dbReference>
<dbReference type="GO" id="GO:0005886">
    <property type="term" value="C:plasma membrane"/>
    <property type="evidence" value="ECO:0007669"/>
    <property type="project" value="TreeGrafter"/>
</dbReference>
<gene>
    <name evidence="5" type="ORF">HNR65_002069</name>
</gene>
<dbReference type="GO" id="GO:0015188">
    <property type="term" value="F:L-isoleucine transmembrane transporter activity"/>
    <property type="evidence" value="ECO:0007669"/>
    <property type="project" value="TreeGrafter"/>
</dbReference>
<dbReference type="GO" id="GO:1903806">
    <property type="term" value="P:L-isoleucine import across plasma membrane"/>
    <property type="evidence" value="ECO:0007669"/>
    <property type="project" value="TreeGrafter"/>
</dbReference>
<dbReference type="GO" id="GO:0015192">
    <property type="term" value="F:L-phenylalanine transmembrane transporter activity"/>
    <property type="evidence" value="ECO:0007669"/>
    <property type="project" value="TreeGrafter"/>
</dbReference>
<dbReference type="GO" id="GO:0005524">
    <property type="term" value="F:ATP binding"/>
    <property type="evidence" value="ECO:0007669"/>
    <property type="project" value="UniProtKB-KW"/>
</dbReference>
<organism evidence="5 6">
    <name type="scientific">Desulfosalsimonas propionicica</name>
    <dbReference type="NCBI Taxonomy" id="332175"/>
    <lineage>
        <taxon>Bacteria</taxon>
        <taxon>Pseudomonadati</taxon>
        <taxon>Thermodesulfobacteriota</taxon>
        <taxon>Desulfobacteria</taxon>
        <taxon>Desulfobacterales</taxon>
        <taxon>Desulfosalsimonadaceae</taxon>
        <taxon>Desulfosalsimonas</taxon>
    </lineage>
</organism>
<reference evidence="5 6" key="1">
    <citation type="submission" date="2020-07" db="EMBL/GenBank/DDBJ databases">
        <title>Genomic Encyclopedia of Type Strains, Phase IV (KMG-IV): sequencing the most valuable type-strain genomes for metagenomic binning, comparative biology and taxonomic classification.</title>
        <authorList>
            <person name="Goeker M."/>
        </authorList>
    </citation>
    <scope>NUCLEOTIDE SEQUENCE [LARGE SCALE GENOMIC DNA]</scope>
    <source>
        <strain evidence="5 6">DSM 17721</strain>
    </source>
</reference>
<dbReference type="SUPFAM" id="SSF52540">
    <property type="entry name" value="P-loop containing nucleoside triphosphate hydrolases"/>
    <property type="match status" value="1"/>
</dbReference>
<keyword evidence="3 5" id="KW-0067">ATP-binding</keyword>
<dbReference type="InterPro" id="IPR032823">
    <property type="entry name" value="BCA_ABC_TP_C"/>
</dbReference>
<proteinExistence type="predicted"/>
<dbReference type="GO" id="GO:0015808">
    <property type="term" value="P:L-alanine transport"/>
    <property type="evidence" value="ECO:0007669"/>
    <property type="project" value="TreeGrafter"/>
</dbReference>
<evidence type="ECO:0000313" key="5">
    <source>
        <dbReference type="EMBL" id="MBA2881738.1"/>
    </source>
</evidence>
<dbReference type="CDD" id="cd03219">
    <property type="entry name" value="ABC_Mj1267_LivG_branched"/>
    <property type="match status" value="1"/>
</dbReference>
<dbReference type="GO" id="GO:0005304">
    <property type="term" value="F:L-valine transmembrane transporter activity"/>
    <property type="evidence" value="ECO:0007669"/>
    <property type="project" value="TreeGrafter"/>
</dbReference>
<dbReference type="InterPro" id="IPR003593">
    <property type="entry name" value="AAA+_ATPase"/>
</dbReference>
<dbReference type="Gene3D" id="3.40.50.300">
    <property type="entry name" value="P-loop containing nucleotide triphosphate hydrolases"/>
    <property type="match status" value="1"/>
</dbReference>
<dbReference type="EMBL" id="JACDUS010000005">
    <property type="protein sequence ID" value="MBA2881738.1"/>
    <property type="molecule type" value="Genomic_DNA"/>
</dbReference>
<dbReference type="FunFam" id="3.40.50.300:FF:000421">
    <property type="entry name" value="Branched-chain amino acid ABC transporter ATP-binding protein"/>
    <property type="match status" value="1"/>
</dbReference>
<evidence type="ECO:0000313" key="6">
    <source>
        <dbReference type="Proteomes" id="UP000525298"/>
    </source>
</evidence>
<dbReference type="GO" id="GO:1903805">
    <property type="term" value="P:L-valine import across plasma membrane"/>
    <property type="evidence" value="ECO:0007669"/>
    <property type="project" value="TreeGrafter"/>
</dbReference>
<dbReference type="RefSeq" id="WP_220128354.1">
    <property type="nucleotide sequence ID" value="NZ_JACDUS010000005.1"/>
</dbReference>
<dbReference type="PANTHER" id="PTHR45772">
    <property type="entry name" value="CONSERVED COMPONENT OF ABC TRANSPORTER FOR NATURAL AMINO ACIDS-RELATED"/>
    <property type="match status" value="1"/>
</dbReference>
<evidence type="ECO:0000256" key="1">
    <source>
        <dbReference type="ARBA" id="ARBA00022448"/>
    </source>
</evidence>
<dbReference type="InterPro" id="IPR051120">
    <property type="entry name" value="ABC_AA/LPS_Transport"/>
</dbReference>
<dbReference type="AlphaFoldDB" id="A0A7W0C9Q9"/>
<name>A0A7W0C9Q9_9BACT</name>
<dbReference type="InterPro" id="IPR027417">
    <property type="entry name" value="P-loop_NTPase"/>
</dbReference>
<sequence>MSGTAKPMTGNDPILEIRDVDKAFGGVQALDRIGFALEKASITGLIGPNGAGKTTLFNVITGILAPDAGDIRFAGQSIENLEVHQRVALGIARTFQNVELFESMTALENILVGLYTRTRAGMIQSMLRLPRTRQEEARARDQAMELLNFVGLRDYAGRKSGDLPFGWQRMLEVARAMAAQPRLLLLDEPAAGLNMSETGHLGELIKEIRSQGITILLVEHDMSLTMSISDLIVVLDQGRKIAEGPPRAVQEDEAVMAAYLGKKANPTND</sequence>